<dbReference type="Gene3D" id="2.120.10.30">
    <property type="entry name" value="TolB, C-terminal domain"/>
    <property type="match status" value="1"/>
</dbReference>
<evidence type="ECO:0000256" key="3">
    <source>
        <dbReference type="SAM" id="MobiDB-lite"/>
    </source>
</evidence>
<accession>A0ABQ9EZ64</accession>
<feature type="compositionally biased region" description="Basic and acidic residues" evidence="3">
    <location>
        <begin position="308"/>
        <end position="326"/>
    </location>
</feature>
<proteinExistence type="predicted"/>
<evidence type="ECO:0000313" key="4">
    <source>
        <dbReference type="EMBL" id="KAJ8310379.1"/>
    </source>
</evidence>
<keyword evidence="2" id="KW-0325">Glycoprotein</keyword>
<evidence type="ECO:0000256" key="2">
    <source>
        <dbReference type="ARBA" id="ARBA00023180"/>
    </source>
</evidence>
<dbReference type="PANTHER" id="PTHR10680">
    <property type="entry name" value="PEPTIDYL-GLYCINE ALPHA-AMIDATING MONOOXYGENASE"/>
    <property type="match status" value="1"/>
</dbReference>
<organism evidence="4 5">
    <name type="scientific">Tegillarca granosa</name>
    <name type="common">Malaysian cockle</name>
    <name type="synonym">Anadara granosa</name>
    <dbReference type="NCBI Taxonomy" id="220873"/>
    <lineage>
        <taxon>Eukaryota</taxon>
        <taxon>Metazoa</taxon>
        <taxon>Spiralia</taxon>
        <taxon>Lophotrochozoa</taxon>
        <taxon>Mollusca</taxon>
        <taxon>Bivalvia</taxon>
        <taxon>Autobranchia</taxon>
        <taxon>Pteriomorphia</taxon>
        <taxon>Arcoida</taxon>
        <taxon>Arcoidea</taxon>
        <taxon>Arcidae</taxon>
        <taxon>Tegillarca</taxon>
    </lineage>
</organism>
<evidence type="ECO:0000313" key="5">
    <source>
        <dbReference type="Proteomes" id="UP001217089"/>
    </source>
</evidence>
<dbReference type="EMBL" id="JARBDR010000640">
    <property type="protein sequence ID" value="KAJ8310379.1"/>
    <property type="molecule type" value="Genomic_DNA"/>
</dbReference>
<sequence>MKTNDMSLDNFKELCQVQVSSLKWNNFNLLYPLRNKSMRCHCRKHTLLSVRSDHFCNSINVSFRSSFVTRGSSTFVSSLSSSRILSPSNITSACAVHLQSSQILVLSKLRPVFGLLRFQFGKGLDYEAIMLRRSLHTIPPFVMIIWLGARIWYLTEGKIFNLNARSCYERKMTHNSLTESDLKKIRMEKSLRTGVTVRFIKCSNYNVFGLDRFLSSRDLSGFKEKIIIGYGLNILHCNCIISVRVEPTSCLSDEDNIEIRQRVKISKISESRVELGRDMNKRDPNSLAVFGTAMGHHRGQATTPRKTTYKDKKDKKENTKLEKMGDRPSDIVSTEAVIDTRGNVYGMTVSAVDDQEAWCGGGKDLALINREGHVKQKIKLDYELYDIAVTLVGELLVTQRGGSNIRKYLQDGQCINICNTEPYMTRGLCVTLHQDILVCLYNNNTQDYKVERISTDGQVKQTIHRDQNNQSLFRCPWFVAENINGNICVVDGEDSSSSIVVLNKDGVLRFRYPEPDQSSNTIGWCFGIACDKCGFILVSDRRNNKIHQIDSDGRFVKVFKY</sequence>
<dbReference type="SUPFAM" id="SSF101898">
    <property type="entry name" value="NHL repeat"/>
    <property type="match status" value="1"/>
</dbReference>
<keyword evidence="5" id="KW-1185">Reference proteome</keyword>
<evidence type="ECO:0000256" key="1">
    <source>
        <dbReference type="ARBA" id="ARBA00022729"/>
    </source>
</evidence>
<comment type="caution">
    <text evidence="4">The sequence shown here is derived from an EMBL/GenBank/DDBJ whole genome shotgun (WGS) entry which is preliminary data.</text>
</comment>
<dbReference type="PANTHER" id="PTHR10680:SF28">
    <property type="entry name" value="SMP-30_GLUCONOLACTONASE_LRE-LIKE REGION DOMAIN-CONTAINING PROTEIN"/>
    <property type="match status" value="1"/>
</dbReference>
<protein>
    <submittedName>
        <fullName evidence="4">Uncharacterized protein</fullName>
    </submittedName>
</protein>
<name>A0ABQ9EZ64_TEGGR</name>
<reference evidence="4 5" key="1">
    <citation type="submission" date="2022-12" db="EMBL/GenBank/DDBJ databases">
        <title>Chromosome-level genome of Tegillarca granosa.</title>
        <authorList>
            <person name="Kim J."/>
        </authorList>
    </citation>
    <scope>NUCLEOTIDE SEQUENCE [LARGE SCALE GENOMIC DNA]</scope>
    <source>
        <strain evidence="4">Teg-2019</strain>
        <tissue evidence="4">Adductor muscle</tissue>
    </source>
</reference>
<gene>
    <name evidence="4" type="ORF">KUTeg_012244</name>
</gene>
<keyword evidence="1" id="KW-0732">Signal</keyword>
<feature type="region of interest" description="Disordered" evidence="3">
    <location>
        <begin position="297"/>
        <end position="326"/>
    </location>
</feature>
<dbReference type="Proteomes" id="UP001217089">
    <property type="component" value="Unassembled WGS sequence"/>
</dbReference>
<dbReference type="InterPro" id="IPR011042">
    <property type="entry name" value="6-blade_b-propeller_TolB-like"/>
</dbReference>